<evidence type="ECO:0000256" key="2">
    <source>
        <dbReference type="SAM" id="Coils"/>
    </source>
</evidence>
<evidence type="ECO:0000256" key="3">
    <source>
        <dbReference type="SAM" id="MobiDB-lite"/>
    </source>
</evidence>
<evidence type="ECO:0000313" key="5">
    <source>
        <dbReference type="EMBL" id="EUC56230.1"/>
    </source>
</evidence>
<feature type="compositionally biased region" description="Polar residues" evidence="3">
    <location>
        <begin position="63"/>
        <end position="82"/>
    </location>
</feature>
<reference evidence="6" key="1">
    <citation type="journal article" date="2014" name="Genome Announc.">
        <title>Draft genome sequence of the plant-pathogenic soil fungus Rhizoctonia solani anastomosis group 3 strain Rhs1AP.</title>
        <authorList>
            <person name="Cubeta M.A."/>
            <person name="Thomas E."/>
            <person name="Dean R.A."/>
            <person name="Jabaji S."/>
            <person name="Neate S.M."/>
            <person name="Tavantzis S."/>
            <person name="Toda T."/>
            <person name="Vilgalys R."/>
            <person name="Bharathan N."/>
            <person name="Fedorova-Abrams N."/>
            <person name="Pakala S.B."/>
            <person name="Pakala S.M."/>
            <person name="Zafar N."/>
            <person name="Joardar V."/>
            <person name="Losada L."/>
            <person name="Nierman W.C."/>
        </authorList>
    </citation>
    <scope>NUCLEOTIDE SEQUENCE [LARGE SCALE GENOMIC DNA]</scope>
    <source>
        <strain evidence="6">AG-3</strain>
    </source>
</reference>
<feature type="region of interest" description="Disordered" evidence="3">
    <location>
        <begin position="1"/>
        <end position="82"/>
    </location>
</feature>
<feature type="compositionally biased region" description="Basic residues" evidence="3">
    <location>
        <begin position="8"/>
        <end position="18"/>
    </location>
</feature>
<dbReference type="Proteomes" id="UP000030108">
    <property type="component" value="Unassembled WGS sequence"/>
</dbReference>
<comment type="caution">
    <text evidence="5">The sequence shown here is derived from an EMBL/GenBank/DDBJ whole genome shotgun (WGS) entry which is preliminary data.</text>
</comment>
<organism evidence="5 6">
    <name type="scientific">Rhizoctonia solani AG-3 Rhs1AP</name>
    <dbReference type="NCBI Taxonomy" id="1086054"/>
    <lineage>
        <taxon>Eukaryota</taxon>
        <taxon>Fungi</taxon>
        <taxon>Dikarya</taxon>
        <taxon>Basidiomycota</taxon>
        <taxon>Agaricomycotina</taxon>
        <taxon>Agaricomycetes</taxon>
        <taxon>Cantharellales</taxon>
        <taxon>Ceratobasidiaceae</taxon>
        <taxon>Rhizoctonia</taxon>
    </lineage>
</organism>
<feature type="coiled-coil region" evidence="2">
    <location>
        <begin position="121"/>
        <end position="185"/>
    </location>
</feature>
<evidence type="ECO:0000313" key="6">
    <source>
        <dbReference type="Proteomes" id="UP000030108"/>
    </source>
</evidence>
<evidence type="ECO:0000256" key="1">
    <source>
        <dbReference type="ARBA" id="ARBA00022737"/>
    </source>
</evidence>
<dbReference type="EMBL" id="JATN01000322">
    <property type="protein sequence ID" value="EUC56230.1"/>
    <property type="molecule type" value="Genomic_DNA"/>
</dbReference>
<keyword evidence="2" id="KW-0175">Coiled coil</keyword>
<accession>X8J2K2</accession>
<gene>
    <name evidence="5" type="ORF">RSOL_166300</name>
</gene>
<name>X8J2K2_9AGAM</name>
<protein>
    <submittedName>
        <fullName evidence="5">Vegetative incompatibility protein HET-E-1</fullName>
    </submittedName>
</protein>
<proteinExistence type="predicted"/>
<dbReference type="InterPro" id="IPR056884">
    <property type="entry name" value="NPHP3-like_N"/>
</dbReference>
<feature type="compositionally biased region" description="Polar residues" evidence="3">
    <location>
        <begin position="19"/>
        <end position="53"/>
    </location>
</feature>
<feature type="non-terminal residue" evidence="5">
    <location>
        <position position="518"/>
    </location>
</feature>
<evidence type="ECO:0000259" key="4">
    <source>
        <dbReference type="Pfam" id="PF24883"/>
    </source>
</evidence>
<keyword evidence="1" id="KW-0677">Repeat</keyword>
<sequence>MSLGKSLARSKAKFKKQPRSSSRNTSLAPSSLDLPNTSSDTLSGLTQTHIPTTNAPPSPVLIDTNNEPAVSTTSEINHPSRTASTAWAGAKTLLAILESSANAFGPLKSAISRLNRCFDIHERANKGQEDYEELLKKLKELVDDLRGSMVEQVGYEMTNSVKRLCIELEAEVNQVEKKLERNMIQQLVEAMDASEEISECYRRIQNHLERLTLNATMNVIKKLNNQGEAIDQQVEAIEQQTKLLNKQEMALECDPDAHTRALKLQYEKLIVKPILSVLDSLPTDFIVVIDALDECENENSLSQILDLILSTPSVLPIRFLVSSRPEPEIYRRMMGRQNEQGATRLVLHDLNATDVKSDIRTYMRRELQHVPLTNAQWSSLIERCGVLFIYAATTCRYIDEGHKAESLEDAVNTILRSASVPMEAGDERPIDELYSTILDAAFQRSKRRLEDKRRMKDVLETVICAQEPMTLDDLAGVLGLQGAKQVEAVLQPLRSVGLGRFIVLHQAETQHWQSVASK</sequence>
<dbReference type="AlphaFoldDB" id="X8J2K2"/>
<feature type="domain" description="Nephrocystin 3-like N-terminal" evidence="4">
    <location>
        <begin position="239"/>
        <end position="324"/>
    </location>
</feature>
<dbReference type="Pfam" id="PF24883">
    <property type="entry name" value="NPHP3_N"/>
    <property type="match status" value="1"/>
</dbReference>
<dbReference type="PANTHER" id="PTHR10039">
    <property type="entry name" value="AMELOGENIN"/>
    <property type="match status" value="1"/>
</dbReference>